<keyword evidence="1" id="KW-0812">Transmembrane</keyword>
<reference evidence="2" key="1">
    <citation type="journal article" date="2012" name="J. Bacteriol.">
        <title>Genome sequences of type strains of seven species of the marine bacterium Pseudoalteromonas.</title>
        <authorList>
            <person name="Xie B.B."/>
            <person name="Shu Y.L."/>
            <person name="Qin Q.L."/>
            <person name="Rong J.C."/>
            <person name="Zhang X.Y."/>
            <person name="Chen X.L."/>
            <person name="Shi M."/>
            <person name="He H.L."/>
            <person name="Zhou B.C."/>
            <person name="Zhang Y.Z."/>
        </authorList>
    </citation>
    <scope>NUCLEOTIDE SEQUENCE [LARGE SCALE GENOMIC DNA]</scope>
    <source>
        <strain evidence="2">NCIMB 2128</strain>
    </source>
</reference>
<accession>A0ABN0NKR4</accession>
<evidence type="ECO:0008006" key="4">
    <source>
        <dbReference type="Google" id="ProtNLM"/>
    </source>
</evidence>
<feature type="transmembrane region" description="Helical" evidence="1">
    <location>
        <begin position="310"/>
        <end position="331"/>
    </location>
</feature>
<feature type="transmembrane region" description="Helical" evidence="1">
    <location>
        <begin position="368"/>
        <end position="390"/>
    </location>
</feature>
<feature type="transmembrane region" description="Helical" evidence="1">
    <location>
        <begin position="343"/>
        <end position="362"/>
    </location>
</feature>
<dbReference type="EMBL" id="AHCF02000008">
    <property type="protein sequence ID" value="ERG62089.1"/>
    <property type="molecule type" value="Genomic_DNA"/>
</dbReference>
<feature type="transmembrane region" description="Helical" evidence="1">
    <location>
        <begin position="276"/>
        <end position="298"/>
    </location>
</feature>
<reference evidence="2" key="2">
    <citation type="submission" date="2013-04" db="EMBL/GenBank/DDBJ databases">
        <title>Genome sequence of Pseudoalteromonas undina.</title>
        <authorList>
            <person name="Xie B.-B."/>
            <person name="Rong J.-C."/>
            <person name="Qin Q.-L."/>
            <person name="Shu Y.-L."/>
            <person name="Zhang Y.-Z."/>
        </authorList>
    </citation>
    <scope>NUCLEOTIDE SEQUENCE</scope>
    <source>
        <strain evidence="2">NCIMB 2128</strain>
    </source>
</reference>
<gene>
    <name evidence="2" type="ORF">PUND_03310</name>
</gene>
<name>A0ABN0NKR4_9GAMM</name>
<comment type="caution">
    <text evidence="2">The sequence shown here is derived from an EMBL/GenBank/DDBJ whole genome shotgun (WGS) entry which is preliminary data.</text>
</comment>
<evidence type="ECO:0000256" key="1">
    <source>
        <dbReference type="SAM" id="Phobius"/>
    </source>
</evidence>
<keyword evidence="3" id="KW-1185">Reference proteome</keyword>
<proteinExistence type="predicted"/>
<protein>
    <recommendedName>
        <fullName evidence="4">Polysaccharide biosynthesis protein</fullName>
    </recommendedName>
</protein>
<evidence type="ECO:0000313" key="2">
    <source>
        <dbReference type="EMBL" id="ERG62089.1"/>
    </source>
</evidence>
<sequence>MKYKLSLLVDSMLSSGANFLITFLLLKYAGNESVVMFGVAMTLSLIFLSFQRTIVLIPFNLKEDKCSKVRVIEFLSCSFFLLVLFMMLILISTYFVFPSQEQWLLAPALFAFLFMHETFRYLFMVSKLYFLPVLVSAILMFTLAASLLFDGVSIKLLINTYLCLFSLELIVIAIYIVFKKAHTDEQQWDIFFWFRDTRNLLNRNVQSISQLLLVHSPFLLVSALYPATVSSILFIARSVFQPVQILIKSVEAIDQRKLASIKDDAQIFVKSLFKKYIVISFVASSLCLLIAVYLFPIVYADQAVPQLNDLLFWAGILICLSCSRSVEMLLVKNNMYKRMNSSYLLSGLGVSSLLLLNLVLHLQVSLSFYIFIGWLFLAMTYYLIVIKGLFHE</sequence>
<feature type="transmembrane region" description="Helical" evidence="1">
    <location>
        <begin position="7"/>
        <end position="29"/>
    </location>
</feature>
<feature type="transmembrane region" description="Helical" evidence="1">
    <location>
        <begin position="130"/>
        <end position="152"/>
    </location>
</feature>
<dbReference type="Proteomes" id="UP000016534">
    <property type="component" value="Unassembled WGS sequence"/>
</dbReference>
<evidence type="ECO:0000313" key="3">
    <source>
        <dbReference type="Proteomes" id="UP000016534"/>
    </source>
</evidence>
<feature type="transmembrane region" description="Helical" evidence="1">
    <location>
        <begin position="35"/>
        <end position="59"/>
    </location>
</feature>
<keyword evidence="1" id="KW-1133">Transmembrane helix</keyword>
<keyword evidence="1" id="KW-0472">Membrane</keyword>
<feature type="transmembrane region" description="Helical" evidence="1">
    <location>
        <begin position="158"/>
        <end position="178"/>
    </location>
</feature>
<feature type="transmembrane region" description="Helical" evidence="1">
    <location>
        <begin position="71"/>
        <end position="97"/>
    </location>
</feature>
<organism evidence="2 3">
    <name type="scientific">Pseudoalteromonas undina</name>
    <dbReference type="NCBI Taxonomy" id="43660"/>
    <lineage>
        <taxon>Bacteria</taxon>
        <taxon>Pseudomonadati</taxon>
        <taxon>Pseudomonadota</taxon>
        <taxon>Gammaproteobacteria</taxon>
        <taxon>Alteromonadales</taxon>
        <taxon>Pseudoalteromonadaceae</taxon>
        <taxon>Pseudoalteromonas</taxon>
    </lineage>
</organism>